<dbReference type="EMBL" id="KL584713">
    <property type="protein sequence ID" value="KEQ71794.1"/>
    <property type="molecule type" value="Genomic_DNA"/>
</dbReference>
<dbReference type="OrthoDB" id="442863at2759"/>
<dbReference type="RefSeq" id="XP_013425788.1">
    <property type="nucleotide sequence ID" value="XM_013570334.1"/>
</dbReference>
<dbReference type="GeneID" id="25411192"/>
<feature type="domain" description="Pop1 N-terminal" evidence="5">
    <location>
        <begin position="59"/>
        <end position="253"/>
    </location>
</feature>
<feature type="compositionally biased region" description="Basic and acidic residues" evidence="4">
    <location>
        <begin position="138"/>
        <end position="156"/>
    </location>
</feature>
<feature type="compositionally biased region" description="Basic residues" evidence="4">
    <location>
        <begin position="93"/>
        <end position="112"/>
    </location>
</feature>
<evidence type="ECO:0000256" key="4">
    <source>
        <dbReference type="SAM" id="MobiDB-lite"/>
    </source>
</evidence>
<keyword evidence="3" id="KW-0539">Nucleus</keyword>
<evidence type="ECO:0000259" key="7">
    <source>
        <dbReference type="Pfam" id="PF22770"/>
    </source>
</evidence>
<feature type="domain" description="POPLD" evidence="6">
    <location>
        <begin position="525"/>
        <end position="630"/>
    </location>
</feature>
<protein>
    <submittedName>
        <fullName evidence="8">POPLD-domain-containing protein</fullName>
    </submittedName>
</protein>
<dbReference type="AlphaFoldDB" id="A0A074WJK5"/>
<proteinExistence type="predicted"/>
<evidence type="ECO:0000256" key="2">
    <source>
        <dbReference type="ARBA" id="ARBA00022694"/>
    </source>
</evidence>
<evidence type="ECO:0000259" key="6">
    <source>
        <dbReference type="Pfam" id="PF08170"/>
    </source>
</evidence>
<name>A0A074WJK5_9PEZI</name>
<feature type="region of interest" description="Disordered" evidence="4">
    <location>
        <begin position="472"/>
        <end position="499"/>
    </location>
</feature>
<comment type="subcellular location">
    <subcellularLocation>
        <location evidence="1">Nucleus</location>
    </subcellularLocation>
</comment>
<dbReference type="GO" id="GO:0001682">
    <property type="term" value="P:tRNA 5'-leader removal"/>
    <property type="evidence" value="ECO:0007669"/>
    <property type="project" value="InterPro"/>
</dbReference>
<dbReference type="GO" id="GO:0000172">
    <property type="term" value="C:ribonuclease MRP complex"/>
    <property type="evidence" value="ECO:0007669"/>
    <property type="project" value="InterPro"/>
</dbReference>
<organism evidence="8 9">
    <name type="scientific">Aureobasidium namibiae CBS 147.97</name>
    <dbReference type="NCBI Taxonomy" id="1043004"/>
    <lineage>
        <taxon>Eukaryota</taxon>
        <taxon>Fungi</taxon>
        <taxon>Dikarya</taxon>
        <taxon>Ascomycota</taxon>
        <taxon>Pezizomycotina</taxon>
        <taxon>Dothideomycetes</taxon>
        <taxon>Dothideomycetidae</taxon>
        <taxon>Dothideales</taxon>
        <taxon>Saccotheciaceae</taxon>
        <taxon>Aureobasidium</taxon>
    </lineage>
</organism>
<keyword evidence="9" id="KW-1185">Reference proteome</keyword>
<dbReference type="InterPro" id="IPR009723">
    <property type="entry name" value="Pop1_N"/>
</dbReference>
<dbReference type="Proteomes" id="UP000027730">
    <property type="component" value="Unassembled WGS sequence"/>
</dbReference>
<dbReference type="Pfam" id="PF06978">
    <property type="entry name" value="POP1_N"/>
    <property type="match status" value="1"/>
</dbReference>
<dbReference type="Pfam" id="PF08170">
    <property type="entry name" value="POPLD"/>
    <property type="match status" value="1"/>
</dbReference>
<dbReference type="HOGENOM" id="CLU_007205_0_0_1"/>
<sequence>MAPKVETGAQQTGQKRKGNPTETGGSRNKRQKTQRDARTLAVQTSSKAFKNGELDVGAFVKAREYEIRALEEGMARARKGLTQRAFQQVPKDLRRRTASHNAKRVPKRLRRQAAREMAEDNTPTVTSRRRKQSGHMRLRIDTVSRLRALGRKDKQSPDQGVVARPLRPKKNKLASPPVPKAKYRKRQIHKTWLPTHMFHAKRAHMTPPSQPLWRFALPLTSTVKSYRPTHRASKDRGAVAWDTSYMSTISIHGNQQSIESLLRALGLGKSASTSTTRGQKWTQGSRICQAWLYERDMFPNHPIAPATVIWRAESTPPAKQSRQIFIRIHPSAFSQLWDQLTRLVKIQKPQLTIEDLRYEIGSIEIVGPASTEALTSALCPTGTSGRDKFLIERTWPLLAGVQNPSTLPADALLAFDISDPRLHHPPRTAPSAVQTPESQHRLLELLTEWPFDAAETTPGIFDRARRQASCRALQSQKSINRRKSAATPGTYPEPLAQDPRIPIMAFPSSAQPNSKEGSKGRTSCSWVILLPWKTVPAVWQSLMYYPISTGGQVRMGGLNEQRQIAFETGVPWFPGDFPGTKAGDLWEASEAAKRKAQWEAKPKGKRVEYDSVTLGPGRKGEDGDGWACDWAYCSEKATEEVKDDTASTVHHIAPGLARNMFASPATSNEHSSRAVSTVRITLLGRGTPDPCARIYRLPTLDNPLRDQWLTLDPARVKSTAQRRKRQRCLPSSVLKSSSAADVQQRLAADLLEPPQSENNNSCPLLPGKEDLIGFVTTGEFSLTSGGGVAIGSVIVEKLLPSAGAGEKEPHMCIVRNAGETVGRLAKLEFV</sequence>
<dbReference type="PANTHER" id="PTHR22731">
    <property type="entry name" value="RIBONUCLEASES P/MRP PROTEIN SUBUNIT POP1"/>
    <property type="match status" value="1"/>
</dbReference>
<evidence type="ECO:0000256" key="3">
    <source>
        <dbReference type="ARBA" id="ARBA00023242"/>
    </source>
</evidence>
<reference evidence="8 9" key="1">
    <citation type="journal article" date="2014" name="BMC Genomics">
        <title>Genome sequencing of four Aureobasidium pullulans varieties: biotechnological potential, stress tolerance, and description of new species.</title>
        <authorList>
            <person name="Gostin Ar C."/>
            <person name="Ohm R.A."/>
            <person name="Kogej T."/>
            <person name="Sonjak S."/>
            <person name="Turk M."/>
            <person name="Zajc J."/>
            <person name="Zalar P."/>
            <person name="Grube M."/>
            <person name="Sun H."/>
            <person name="Han J."/>
            <person name="Sharma A."/>
            <person name="Chiniquy J."/>
            <person name="Ngan C.Y."/>
            <person name="Lipzen A."/>
            <person name="Barry K."/>
            <person name="Grigoriev I.V."/>
            <person name="Gunde-Cimerman N."/>
        </authorList>
    </citation>
    <scope>NUCLEOTIDE SEQUENCE [LARGE SCALE GENOMIC DNA]</scope>
    <source>
        <strain evidence="8 9">CBS 147.97</strain>
    </source>
</reference>
<feature type="region of interest" description="Disordered" evidence="4">
    <location>
        <begin position="1"/>
        <end position="44"/>
    </location>
</feature>
<feature type="domain" description="POP1 C-terminal" evidence="7">
    <location>
        <begin position="676"/>
        <end position="828"/>
    </location>
</feature>
<feature type="region of interest" description="Disordered" evidence="4">
    <location>
        <begin position="90"/>
        <end position="184"/>
    </location>
</feature>
<dbReference type="PANTHER" id="PTHR22731:SF3">
    <property type="entry name" value="RIBONUCLEASES P_MRP PROTEIN SUBUNIT POP1"/>
    <property type="match status" value="1"/>
</dbReference>
<gene>
    <name evidence="8" type="ORF">M436DRAFT_50101</name>
</gene>
<dbReference type="STRING" id="1043004.A0A074WJK5"/>
<dbReference type="InterPro" id="IPR055079">
    <property type="entry name" value="POP1_C"/>
</dbReference>
<evidence type="ECO:0000313" key="9">
    <source>
        <dbReference type="Proteomes" id="UP000027730"/>
    </source>
</evidence>
<feature type="compositionally biased region" description="Basic residues" evidence="4">
    <location>
        <begin position="127"/>
        <end position="137"/>
    </location>
</feature>
<evidence type="ECO:0000259" key="5">
    <source>
        <dbReference type="Pfam" id="PF06978"/>
    </source>
</evidence>
<dbReference type="GO" id="GO:0005655">
    <property type="term" value="C:nucleolar ribonuclease P complex"/>
    <property type="evidence" value="ECO:0007669"/>
    <property type="project" value="InterPro"/>
</dbReference>
<keyword evidence="2" id="KW-0819">tRNA processing</keyword>
<dbReference type="InterPro" id="IPR039182">
    <property type="entry name" value="Pop1"/>
</dbReference>
<evidence type="ECO:0000313" key="8">
    <source>
        <dbReference type="EMBL" id="KEQ71794.1"/>
    </source>
</evidence>
<dbReference type="InterPro" id="IPR012590">
    <property type="entry name" value="POPLD_dom"/>
</dbReference>
<evidence type="ECO:0000256" key="1">
    <source>
        <dbReference type="ARBA" id="ARBA00004123"/>
    </source>
</evidence>
<dbReference type="Pfam" id="PF22770">
    <property type="entry name" value="POP1_C"/>
    <property type="match status" value="1"/>
</dbReference>
<accession>A0A074WJK5</accession>